<keyword evidence="3" id="KW-1185">Reference proteome</keyword>
<evidence type="ECO:0000313" key="2">
    <source>
        <dbReference type="EMBL" id="KAF2460233.1"/>
    </source>
</evidence>
<reference evidence="2" key="1">
    <citation type="journal article" date="2020" name="Stud. Mycol.">
        <title>101 Dothideomycetes genomes: a test case for predicting lifestyles and emergence of pathogens.</title>
        <authorList>
            <person name="Haridas S."/>
            <person name="Albert R."/>
            <person name="Binder M."/>
            <person name="Bloem J."/>
            <person name="Labutti K."/>
            <person name="Salamov A."/>
            <person name="Andreopoulos B."/>
            <person name="Baker S."/>
            <person name="Barry K."/>
            <person name="Bills G."/>
            <person name="Bluhm B."/>
            <person name="Cannon C."/>
            <person name="Castanera R."/>
            <person name="Culley D."/>
            <person name="Daum C."/>
            <person name="Ezra D."/>
            <person name="Gonzalez J."/>
            <person name="Henrissat B."/>
            <person name="Kuo A."/>
            <person name="Liang C."/>
            <person name="Lipzen A."/>
            <person name="Lutzoni F."/>
            <person name="Magnuson J."/>
            <person name="Mondo S."/>
            <person name="Nolan M."/>
            <person name="Ohm R."/>
            <person name="Pangilinan J."/>
            <person name="Park H.-J."/>
            <person name="Ramirez L."/>
            <person name="Alfaro M."/>
            <person name="Sun H."/>
            <person name="Tritt A."/>
            <person name="Yoshinaga Y."/>
            <person name="Zwiers L.-H."/>
            <person name="Turgeon B."/>
            <person name="Goodwin S."/>
            <person name="Spatafora J."/>
            <person name="Crous P."/>
            <person name="Grigoriev I."/>
        </authorList>
    </citation>
    <scope>NUCLEOTIDE SEQUENCE</scope>
    <source>
        <strain evidence="2">ATCC 16933</strain>
    </source>
</reference>
<dbReference type="EMBL" id="MU001673">
    <property type="protein sequence ID" value="KAF2460233.1"/>
    <property type="molecule type" value="Genomic_DNA"/>
</dbReference>
<sequence length="88" mass="9666">MQALDGWMDGWIAGLLLGACGCGMIGGRTGGSAPSSTRSMYVPWRSRVPESGVRSTYCPCVLRARHTRRRRGKPHQLGKTTHRAPRSR</sequence>
<proteinExistence type="predicted"/>
<gene>
    <name evidence="2" type="ORF">BDY21DRAFT_334780</name>
</gene>
<accession>A0A6A6P9U1</accession>
<feature type="region of interest" description="Disordered" evidence="1">
    <location>
        <begin position="66"/>
        <end position="88"/>
    </location>
</feature>
<evidence type="ECO:0000313" key="3">
    <source>
        <dbReference type="Proteomes" id="UP000799766"/>
    </source>
</evidence>
<dbReference type="AlphaFoldDB" id="A0A6A6P9U1"/>
<organism evidence="2 3">
    <name type="scientific">Lineolata rhizophorae</name>
    <dbReference type="NCBI Taxonomy" id="578093"/>
    <lineage>
        <taxon>Eukaryota</taxon>
        <taxon>Fungi</taxon>
        <taxon>Dikarya</taxon>
        <taxon>Ascomycota</taxon>
        <taxon>Pezizomycotina</taxon>
        <taxon>Dothideomycetes</taxon>
        <taxon>Dothideomycetes incertae sedis</taxon>
        <taxon>Lineolatales</taxon>
        <taxon>Lineolataceae</taxon>
        <taxon>Lineolata</taxon>
    </lineage>
</organism>
<dbReference type="Proteomes" id="UP000799766">
    <property type="component" value="Unassembled WGS sequence"/>
</dbReference>
<evidence type="ECO:0000256" key="1">
    <source>
        <dbReference type="SAM" id="MobiDB-lite"/>
    </source>
</evidence>
<protein>
    <submittedName>
        <fullName evidence="2">Uncharacterized protein</fullName>
    </submittedName>
</protein>
<name>A0A6A6P9U1_9PEZI</name>